<sequence>METVFVNSRDPRRMQCIMDAIPSSAIEPGGVAPTQIERWITVASVENFQLVASPDNGPAGLEHEQIILQFGKKHLQSASAALTPRLLVNDTCKNQEQEMITMQDNCYNLFLDFAFAALSLDLSNWEELVKLRLDEELWNIANHNVYCAVYFVFFHADNNTIFQKFGLSCNSMLAHHVSEC</sequence>
<reference evidence="2" key="1">
    <citation type="journal article" date="2021" name="Front. Plant Sci.">
        <title>Chromosome-Scale Genome Assembly for Chinese Sour Jujube and Insights Into Its Genome Evolution and Domestication Signature.</title>
        <authorList>
            <person name="Shen L.-Y."/>
            <person name="Luo H."/>
            <person name="Wang X.-L."/>
            <person name="Wang X.-M."/>
            <person name="Qiu X.-J."/>
            <person name="Liu H."/>
            <person name="Zhou S.-S."/>
            <person name="Jia K.-H."/>
            <person name="Nie S."/>
            <person name="Bao Y.-T."/>
            <person name="Zhang R.-G."/>
            <person name="Yun Q.-Z."/>
            <person name="Chai Y.-H."/>
            <person name="Lu J.-Y."/>
            <person name="Li Y."/>
            <person name="Zhao S.-W."/>
            <person name="Mao J.-F."/>
            <person name="Jia S.-G."/>
            <person name="Mao Y.-M."/>
        </authorList>
    </citation>
    <scope>NUCLEOTIDE SEQUENCE</scope>
    <source>
        <strain evidence="2">AT0</strain>
        <tissue evidence="2">Leaf</tissue>
    </source>
</reference>
<gene>
    <name evidence="1" type="ORF">FEM48_Zijuj11G0020100</name>
    <name evidence="2" type="ORF">FEM48_Zijuj11G0023700</name>
</gene>
<protein>
    <submittedName>
        <fullName evidence="2">Uncharacterized protein</fullName>
    </submittedName>
</protein>
<evidence type="ECO:0000313" key="1">
    <source>
        <dbReference type="EMBL" id="KAH7513796.1"/>
    </source>
</evidence>
<organism evidence="2 3">
    <name type="scientific">Ziziphus jujuba var. spinosa</name>
    <dbReference type="NCBI Taxonomy" id="714518"/>
    <lineage>
        <taxon>Eukaryota</taxon>
        <taxon>Viridiplantae</taxon>
        <taxon>Streptophyta</taxon>
        <taxon>Embryophyta</taxon>
        <taxon>Tracheophyta</taxon>
        <taxon>Spermatophyta</taxon>
        <taxon>Magnoliopsida</taxon>
        <taxon>eudicotyledons</taxon>
        <taxon>Gunneridae</taxon>
        <taxon>Pentapetalae</taxon>
        <taxon>rosids</taxon>
        <taxon>fabids</taxon>
        <taxon>Rosales</taxon>
        <taxon>Rhamnaceae</taxon>
        <taxon>Paliureae</taxon>
        <taxon>Ziziphus</taxon>
    </lineage>
</organism>
<dbReference type="AlphaFoldDB" id="A0A978UG98"/>
<proteinExistence type="predicted"/>
<name>A0A978UG98_ZIZJJ</name>
<comment type="caution">
    <text evidence="2">The sequence shown here is derived from an EMBL/GenBank/DDBJ whole genome shotgun (WGS) entry which is preliminary data.</text>
</comment>
<dbReference type="Proteomes" id="UP000813462">
    <property type="component" value="Unassembled WGS sequence"/>
</dbReference>
<dbReference type="InterPro" id="IPR025659">
    <property type="entry name" value="Tubby-like_C"/>
</dbReference>
<dbReference type="EMBL" id="JAEACU010000011">
    <property type="protein sequence ID" value="KAH7513796.1"/>
    <property type="molecule type" value="Genomic_DNA"/>
</dbReference>
<evidence type="ECO:0000313" key="2">
    <source>
        <dbReference type="EMBL" id="KAH7513829.1"/>
    </source>
</evidence>
<dbReference type="EMBL" id="JAEACU010000011">
    <property type="protein sequence ID" value="KAH7513829.1"/>
    <property type="molecule type" value="Genomic_DNA"/>
</dbReference>
<evidence type="ECO:0000313" key="3">
    <source>
        <dbReference type="Proteomes" id="UP000813462"/>
    </source>
</evidence>
<dbReference type="SUPFAM" id="SSF54518">
    <property type="entry name" value="Tubby C-terminal domain-like"/>
    <property type="match status" value="1"/>
</dbReference>
<accession>A0A978UG98</accession>